<sequence>MVAKSASLRVVVTVAAAAVASATKNIHAVSKLPVEGLYVERAPDHLRPYILEHLTDTRAVNVSSQIYRFAVTGPSSDNAFTLIATNAPRSDALGVLPHIHQRHYESFFSYKGRIQLWAQKDDGEDQSRILAPGDYGSVVRNTTHTFQILDPDTELTGVIVPGGFEELFYTLGDNFTSGTNTPYVPAPDLGLAGPDSGAIGDLESFDVYAQLDFEPRRDLVNDTAPAGTVWHSGANALGEPGEPYFVANGYGPKALNSQFGYQVVQPLATQDQSQDLDFTISTISINRKKSNLTIPEYALSGASAFQVLEGLLSIEIGEYESALLSGGDVAFIPPGVTFRYWSNVAFTKVLYVGKGDDSVDNQLIAAGEPWEFISFPTY</sequence>
<accession>A0A9W8NNN4</accession>
<dbReference type="InterPro" id="IPR052538">
    <property type="entry name" value="Flavonoid_dioxygenase-like"/>
</dbReference>
<feature type="signal peptide" evidence="1">
    <location>
        <begin position="1"/>
        <end position="22"/>
    </location>
</feature>
<keyword evidence="3" id="KW-1185">Reference proteome</keyword>
<feature type="chain" id="PRO_5040995320" description="Quercetin 2,3-dioxygenase" evidence="1">
    <location>
        <begin position="23"/>
        <end position="378"/>
    </location>
</feature>
<dbReference type="VEuPathDB" id="FungiDB:F4678DRAFT_335054"/>
<dbReference type="PANTHER" id="PTHR43346">
    <property type="entry name" value="LIGAND BINDING DOMAIN PROTEIN, PUTATIVE (AFU_ORTHOLOGUE AFUA_6G14370)-RELATED"/>
    <property type="match status" value="1"/>
</dbReference>
<dbReference type="EMBL" id="JANPWZ010000038">
    <property type="protein sequence ID" value="KAJ3579995.1"/>
    <property type="molecule type" value="Genomic_DNA"/>
</dbReference>
<dbReference type="CDD" id="cd20281">
    <property type="entry name" value="cupin_QDO_C"/>
    <property type="match status" value="1"/>
</dbReference>
<evidence type="ECO:0000256" key="1">
    <source>
        <dbReference type="SAM" id="SignalP"/>
    </source>
</evidence>
<dbReference type="CDD" id="cd02215">
    <property type="entry name" value="cupin_QDO_N_C"/>
    <property type="match status" value="1"/>
</dbReference>
<evidence type="ECO:0000313" key="3">
    <source>
        <dbReference type="Proteomes" id="UP001148614"/>
    </source>
</evidence>
<protein>
    <recommendedName>
        <fullName evidence="4">Quercetin 2,3-dioxygenase</fullName>
    </recommendedName>
</protein>
<comment type="caution">
    <text evidence="2">The sequence shown here is derived from an EMBL/GenBank/DDBJ whole genome shotgun (WGS) entry which is preliminary data.</text>
</comment>
<reference evidence="2" key="1">
    <citation type="submission" date="2022-07" db="EMBL/GenBank/DDBJ databases">
        <title>Genome Sequence of Xylaria arbuscula.</title>
        <authorList>
            <person name="Buettner E."/>
        </authorList>
    </citation>
    <scope>NUCLEOTIDE SEQUENCE</scope>
    <source>
        <strain evidence="2">VT107</strain>
    </source>
</reference>
<evidence type="ECO:0008006" key="4">
    <source>
        <dbReference type="Google" id="ProtNLM"/>
    </source>
</evidence>
<gene>
    <name evidence="2" type="ORF">NPX13_g566</name>
</gene>
<dbReference type="InterPro" id="IPR011051">
    <property type="entry name" value="RmlC_Cupin_sf"/>
</dbReference>
<dbReference type="PANTHER" id="PTHR43346:SF1">
    <property type="entry name" value="QUERCETIN 2,3-DIOXYGENASE-RELATED"/>
    <property type="match status" value="1"/>
</dbReference>
<dbReference type="Gene3D" id="2.60.120.10">
    <property type="entry name" value="Jelly Rolls"/>
    <property type="match status" value="2"/>
</dbReference>
<dbReference type="InterPro" id="IPR014710">
    <property type="entry name" value="RmlC-like_jellyroll"/>
</dbReference>
<name>A0A9W8NNN4_9PEZI</name>
<proteinExistence type="predicted"/>
<dbReference type="SUPFAM" id="SSF51182">
    <property type="entry name" value="RmlC-like cupins"/>
    <property type="match status" value="1"/>
</dbReference>
<dbReference type="AlphaFoldDB" id="A0A9W8NNN4"/>
<evidence type="ECO:0000313" key="2">
    <source>
        <dbReference type="EMBL" id="KAJ3579995.1"/>
    </source>
</evidence>
<dbReference type="Proteomes" id="UP001148614">
    <property type="component" value="Unassembled WGS sequence"/>
</dbReference>
<keyword evidence="1" id="KW-0732">Signal</keyword>
<organism evidence="2 3">
    <name type="scientific">Xylaria arbuscula</name>
    <dbReference type="NCBI Taxonomy" id="114810"/>
    <lineage>
        <taxon>Eukaryota</taxon>
        <taxon>Fungi</taxon>
        <taxon>Dikarya</taxon>
        <taxon>Ascomycota</taxon>
        <taxon>Pezizomycotina</taxon>
        <taxon>Sordariomycetes</taxon>
        <taxon>Xylariomycetidae</taxon>
        <taxon>Xylariales</taxon>
        <taxon>Xylariaceae</taxon>
        <taxon>Xylaria</taxon>
    </lineage>
</organism>